<evidence type="ECO:0000313" key="6">
    <source>
        <dbReference type="Proteomes" id="UP001302329"/>
    </source>
</evidence>
<evidence type="ECO:0000256" key="2">
    <source>
        <dbReference type="SAM" id="Phobius"/>
    </source>
</evidence>
<feature type="region of interest" description="Disordered" evidence="1">
    <location>
        <begin position="565"/>
        <end position="600"/>
    </location>
</feature>
<evidence type="ECO:0000259" key="4">
    <source>
        <dbReference type="Pfam" id="PF20990"/>
    </source>
</evidence>
<keyword evidence="2" id="KW-0472">Membrane</keyword>
<organism evidence="5 6">
    <name type="scientific">Cyanobium gracile UHCC 0281</name>
    <dbReference type="NCBI Taxonomy" id="3110309"/>
    <lineage>
        <taxon>Bacteria</taxon>
        <taxon>Bacillati</taxon>
        <taxon>Cyanobacteriota</taxon>
        <taxon>Cyanophyceae</taxon>
        <taxon>Synechococcales</taxon>
        <taxon>Prochlorococcaceae</taxon>
        <taxon>Cyanobium</taxon>
    </lineage>
</organism>
<sequence>MAEGPPVARRLRRRWRWGLGGLLGLALSLLLLAPWGAGAALSAAERQLTLTDFQMQAVVEPNGAVQVSETLTARFDGSWNGLVRQIPLLARRPGGLEPLGLRLLAVTDPEGRPYRYESSHPGSDLKLKIWIPGAENASRTAVITYRLKRGLRFYPDHDEFNWNVTGNAWEVPIERASAQVRLPPAVSGLHAAVYTGPRGARENDATLTIGADMVTSSTTRRLEPSEGFTLAVGFAKGLVPPPSALAQWIGWWQGRLALLLPLLSAGVLGPLWWRIGRDPAVGAVPVAYEPPEGLPPAVLGSLVAEQVSGTALSATLVALAVKGQLRIEQDQRKLLFLNLGKRYVFTLLGEPDQRSALLPHEAYLVETLFPSAEPGATVSTDQLRDHYYVHVPGFERLVMQAVLAERFFQRWPGTVRALTLLGGLGLAGAALALALVLLPHDIVRLQWEAHPWLTFASLALTVVLVAVFAWIMPSRTTRGTAVLRQTLGFQEFLRRVEAPRLERVVLTPELFERYLPYAMVAGLTRQWTAAFQGILAVPPSWYVGDGIDFDANDFGTSLEDCFSTTSGAMQSSPSSSSSTSGSSGGGSSGGGDGGGGGGGF</sequence>
<keyword evidence="2" id="KW-1133">Transmembrane helix</keyword>
<dbReference type="InterPro" id="IPR018702">
    <property type="entry name" value="DUF2207"/>
</dbReference>
<reference evidence="5 6" key="1">
    <citation type="submission" date="2023-12" db="EMBL/GenBank/DDBJ databases">
        <title>Baltic Sea Cyanobacteria.</title>
        <authorList>
            <person name="Delbaje E."/>
            <person name="Fewer D.P."/>
            <person name="Shishido T.K."/>
        </authorList>
    </citation>
    <scope>NUCLEOTIDE SEQUENCE [LARGE SCALE GENOMIC DNA]</scope>
    <source>
        <strain evidence="5 6">UHCC 0281</strain>
    </source>
</reference>
<dbReference type="Pfam" id="PF09972">
    <property type="entry name" value="DUF2207"/>
    <property type="match status" value="1"/>
</dbReference>
<feature type="transmembrane region" description="Helical" evidence="2">
    <location>
        <begin position="417"/>
        <end position="438"/>
    </location>
</feature>
<evidence type="ECO:0000256" key="1">
    <source>
        <dbReference type="SAM" id="MobiDB-lite"/>
    </source>
</evidence>
<name>A0ABU5SW09_9CYAN</name>
<feature type="domain" description="DUF2207" evidence="3">
    <location>
        <begin position="50"/>
        <end position="234"/>
    </location>
</feature>
<keyword evidence="6" id="KW-1185">Reference proteome</keyword>
<dbReference type="Pfam" id="PF20990">
    <property type="entry name" value="DUF2207_C"/>
    <property type="match status" value="1"/>
</dbReference>
<feature type="transmembrane region" description="Helical" evidence="2">
    <location>
        <begin position="450"/>
        <end position="471"/>
    </location>
</feature>
<feature type="compositionally biased region" description="Gly residues" evidence="1">
    <location>
        <begin position="582"/>
        <end position="600"/>
    </location>
</feature>
<accession>A0ABU5SW09</accession>
<evidence type="ECO:0000313" key="5">
    <source>
        <dbReference type="EMBL" id="MEA5442719.1"/>
    </source>
</evidence>
<dbReference type="EMBL" id="JAYGHY010000025">
    <property type="protein sequence ID" value="MEA5442719.1"/>
    <property type="molecule type" value="Genomic_DNA"/>
</dbReference>
<comment type="caution">
    <text evidence="5">The sequence shown here is derived from an EMBL/GenBank/DDBJ whole genome shotgun (WGS) entry which is preliminary data.</text>
</comment>
<feature type="domain" description="Predicted membrane protein YciQ-like C-terminal" evidence="4">
    <location>
        <begin position="288"/>
        <end position="531"/>
    </location>
</feature>
<gene>
    <name evidence="5" type="ORF">VB739_09165</name>
</gene>
<feature type="compositionally biased region" description="Low complexity" evidence="1">
    <location>
        <begin position="565"/>
        <end position="581"/>
    </location>
</feature>
<proteinExistence type="predicted"/>
<dbReference type="Proteomes" id="UP001302329">
    <property type="component" value="Unassembled WGS sequence"/>
</dbReference>
<dbReference type="RefSeq" id="WP_323356766.1">
    <property type="nucleotide sequence ID" value="NZ_JAYGHY010000025.1"/>
</dbReference>
<dbReference type="InterPro" id="IPR048389">
    <property type="entry name" value="YciQ-like_C"/>
</dbReference>
<protein>
    <submittedName>
        <fullName evidence="5">DUF2207 domain-containing protein</fullName>
    </submittedName>
</protein>
<evidence type="ECO:0000259" key="3">
    <source>
        <dbReference type="Pfam" id="PF09972"/>
    </source>
</evidence>
<keyword evidence="2" id="KW-0812">Transmembrane</keyword>